<organism evidence="2 3">
    <name type="scientific">Gigaspora rosea</name>
    <dbReference type="NCBI Taxonomy" id="44941"/>
    <lineage>
        <taxon>Eukaryota</taxon>
        <taxon>Fungi</taxon>
        <taxon>Fungi incertae sedis</taxon>
        <taxon>Mucoromycota</taxon>
        <taxon>Glomeromycotina</taxon>
        <taxon>Glomeromycetes</taxon>
        <taxon>Diversisporales</taxon>
        <taxon>Gigasporaceae</taxon>
        <taxon>Gigaspora</taxon>
    </lineage>
</organism>
<dbReference type="EMBL" id="QKWP01000684">
    <property type="protein sequence ID" value="RIB16345.1"/>
    <property type="molecule type" value="Genomic_DNA"/>
</dbReference>
<keyword evidence="1" id="KW-0812">Transmembrane</keyword>
<feature type="transmembrane region" description="Helical" evidence="1">
    <location>
        <begin position="34"/>
        <end position="57"/>
    </location>
</feature>
<comment type="caution">
    <text evidence="2">The sequence shown here is derived from an EMBL/GenBank/DDBJ whole genome shotgun (WGS) entry which is preliminary data.</text>
</comment>
<sequence>MHDHVKNLAKYTKISRTVCKSIKKIQEPKSEKDLIAILTATLAVTPTVMLAVTQLRFQQQHQMTLMMKGNRLNR</sequence>
<dbReference type="AlphaFoldDB" id="A0A397V1R0"/>
<evidence type="ECO:0000256" key="1">
    <source>
        <dbReference type="SAM" id="Phobius"/>
    </source>
</evidence>
<protein>
    <submittedName>
        <fullName evidence="2">Uncharacterized protein</fullName>
    </submittedName>
</protein>
<reference evidence="2 3" key="1">
    <citation type="submission" date="2018-06" db="EMBL/GenBank/DDBJ databases">
        <title>Comparative genomics reveals the genomic features of Rhizophagus irregularis, R. cerebriforme, R. diaphanum and Gigaspora rosea, and their symbiotic lifestyle signature.</title>
        <authorList>
            <person name="Morin E."/>
            <person name="San Clemente H."/>
            <person name="Chen E.C.H."/>
            <person name="De La Providencia I."/>
            <person name="Hainaut M."/>
            <person name="Kuo A."/>
            <person name="Kohler A."/>
            <person name="Murat C."/>
            <person name="Tang N."/>
            <person name="Roy S."/>
            <person name="Loubradou J."/>
            <person name="Henrissat B."/>
            <person name="Grigoriev I.V."/>
            <person name="Corradi N."/>
            <person name="Roux C."/>
            <person name="Martin F.M."/>
        </authorList>
    </citation>
    <scope>NUCLEOTIDE SEQUENCE [LARGE SCALE GENOMIC DNA]</scope>
    <source>
        <strain evidence="2 3">DAOM 194757</strain>
    </source>
</reference>
<keyword evidence="3" id="KW-1185">Reference proteome</keyword>
<keyword evidence="1" id="KW-1133">Transmembrane helix</keyword>
<evidence type="ECO:0000313" key="2">
    <source>
        <dbReference type="EMBL" id="RIB16345.1"/>
    </source>
</evidence>
<keyword evidence="1" id="KW-0472">Membrane</keyword>
<evidence type="ECO:0000313" key="3">
    <source>
        <dbReference type="Proteomes" id="UP000266673"/>
    </source>
</evidence>
<name>A0A397V1R0_9GLOM</name>
<dbReference type="Proteomes" id="UP000266673">
    <property type="component" value="Unassembled WGS sequence"/>
</dbReference>
<proteinExistence type="predicted"/>
<gene>
    <name evidence="2" type="ORF">C2G38_2091196</name>
</gene>
<accession>A0A397V1R0</accession>